<dbReference type="STRING" id="3871.A0A1J7HNP0"/>
<sequence>MENNKKQSSYWQSKGQSSNSSANPPITDSAFNNNNFSSRRINSSSFSNNNNSLGGGFNSRGNHSNNLAYVVKEQKKVDSKAEGSDDEYKKNMKNNNIDDKYEEAYDVVMKNTIRSKNFRITLSPSESLPPNEQLGGYIFVCNNETMQENLERKLFGLPPRYRDSVRAITPGMPLFLYNFTTHKLHGIFEAAGFGGTNIDPTAWEDKRNPGESCFPAQVRVTTRKAFDPLDDETFREVVHHYDGPKFRLELTTDESRTLKKFSRLHITEIETTSPSENERTPSS</sequence>
<organism evidence="3 4">
    <name type="scientific">Lupinus angustifolius</name>
    <name type="common">Narrow-leaved blue lupine</name>
    <dbReference type="NCBI Taxonomy" id="3871"/>
    <lineage>
        <taxon>Eukaryota</taxon>
        <taxon>Viridiplantae</taxon>
        <taxon>Streptophyta</taxon>
        <taxon>Embryophyta</taxon>
        <taxon>Tracheophyta</taxon>
        <taxon>Spermatophyta</taxon>
        <taxon>Magnoliopsida</taxon>
        <taxon>eudicotyledons</taxon>
        <taxon>Gunneridae</taxon>
        <taxon>Pentapetalae</taxon>
        <taxon>rosids</taxon>
        <taxon>fabids</taxon>
        <taxon>Fabales</taxon>
        <taxon>Fabaceae</taxon>
        <taxon>Papilionoideae</taxon>
        <taxon>50 kb inversion clade</taxon>
        <taxon>genistoids sensu lato</taxon>
        <taxon>core genistoids</taxon>
        <taxon>Genisteae</taxon>
        <taxon>Lupinus</taxon>
    </lineage>
</organism>
<feature type="domain" description="DCD" evidence="2">
    <location>
        <begin position="132"/>
        <end position="264"/>
    </location>
</feature>
<keyword evidence="4" id="KW-1185">Reference proteome</keyword>
<dbReference type="Proteomes" id="UP000188354">
    <property type="component" value="Chromosome LG03"/>
</dbReference>
<evidence type="ECO:0000313" key="3">
    <source>
        <dbReference type="EMBL" id="OIW14423.1"/>
    </source>
</evidence>
<dbReference type="PANTHER" id="PTHR46034:SF32">
    <property type="entry name" value="DCD DOMAIN-CONTAINING PROTEIN NRP-B"/>
    <property type="match status" value="1"/>
</dbReference>
<feature type="region of interest" description="Disordered" evidence="1">
    <location>
        <begin position="74"/>
        <end position="93"/>
    </location>
</feature>
<dbReference type="Pfam" id="PF10539">
    <property type="entry name" value="Dev_Cell_Death"/>
    <property type="match status" value="1"/>
</dbReference>
<dbReference type="InterPro" id="IPR013989">
    <property type="entry name" value="Dev_and_cell_death_domain"/>
</dbReference>
<protein>
    <recommendedName>
        <fullName evidence="2">DCD domain-containing protein</fullName>
    </recommendedName>
</protein>
<evidence type="ECO:0000259" key="2">
    <source>
        <dbReference type="PROSITE" id="PS51222"/>
    </source>
</evidence>
<evidence type="ECO:0000256" key="1">
    <source>
        <dbReference type="SAM" id="MobiDB-lite"/>
    </source>
</evidence>
<name>A0A1J7HNP0_LUPAN</name>
<dbReference type="PANTHER" id="PTHR46034">
    <property type="match status" value="1"/>
</dbReference>
<dbReference type="AlphaFoldDB" id="A0A1J7HNP0"/>
<dbReference type="SMART" id="SM00767">
    <property type="entry name" value="DCD"/>
    <property type="match status" value="1"/>
</dbReference>
<reference evidence="3 4" key="1">
    <citation type="journal article" date="2017" name="Plant Biotechnol. J.">
        <title>A comprehensive draft genome sequence for lupin (Lupinus angustifolius), an emerging health food: insights into plant-microbe interactions and legume evolution.</title>
        <authorList>
            <person name="Hane J.K."/>
            <person name="Ming Y."/>
            <person name="Kamphuis L.G."/>
            <person name="Nelson M.N."/>
            <person name="Garg G."/>
            <person name="Atkins C.A."/>
            <person name="Bayer P.E."/>
            <person name="Bravo A."/>
            <person name="Bringans S."/>
            <person name="Cannon S."/>
            <person name="Edwards D."/>
            <person name="Foley R."/>
            <person name="Gao L.L."/>
            <person name="Harrison M.J."/>
            <person name="Huang W."/>
            <person name="Hurgobin B."/>
            <person name="Li S."/>
            <person name="Liu C.W."/>
            <person name="McGrath A."/>
            <person name="Morahan G."/>
            <person name="Murray J."/>
            <person name="Weller J."/>
            <person name="Jian J."/>
            <person name="Singh K.B."/>
        </authorList>
    </citation>
    <scope>NUCLEOTIDE SEQUENCE [LARGE SCALE GENOMIC DNA]</scope>
    <source>
        <strain evidence="4">cv. Tanjil</strain>
        <tissue evidence="3">Whole plant</tissue>
    </source>
</reference>
<dbReference type="PROSITE" id="PS51222">
    <property type="entry name" value="DCD"/>
    <property type="match status" value="1"/>
</dbReference>
<feature type="compositionally biased region" description="Polar residues" evidence="1">
    <location>
        <begin position="1"/>
        <end position="30"/>
    </location>
</feature>
<dbReference type="InterPro" id="IPR044832">
    <property type="entry name" value="NRP-like"/>
</dbReference>
<dbReference type="EMBL" id="CM007363">
    <property type="protein sequence ID" value="OIW14423.1"/>
    <property type="molecule type" value="Genomic_DNA"/>
</dbReference>
<dbReference type="Gramene" id="OIW14423">
    <property type="protein sequence ID" value="OIW14423"/>
    <property type="gene ID" value="TanjilG_20869"/>
</dbReference>
<feature type="region of interest" description="Disordered" evidence="1">
    <location>
        <begin position="1"/>
        <end position="35"/>
    </location>
</feature>
<accession>A0A1J7HNP0</accession>
<proteinExistence type="predicted"/>
<evidence type="ECO:0000313" key="4">
    <source>
        <dbReference type="Proteomes" id="UP000188354"/>
    </source>
</evidence>
<dbReference type="GO" id="GO:0034976">
    <property type="term" value="P:response to endoplasmic reticulum stress"/>
    <property type="evidence" value="ECO:0007669"/>
    <property type="project" value="InterPro"/>
</dbReference>
<gene>
    <name evidence="3" type="ORF">TanjilG_20869</name>
</gene>